<dbReference type="NCBIfam" id="NF010738">
    <property type="entry name" value="PRK14140.1"/>
    <property type="match status" value="1"/>
</dbReference>
<dbReference type="GO" id="GO:0042803">
    <property type="term" value="F:protein homodimerization activity"/>
    <property type="evidence" value="ECO:0007669"/>
    <property type="project" value="InterPro"/>
</dbReference>
<dbReference type="GO" id="GO:0051087">
    <property type="term" value="F:protein-folding chaperone binding"/>
    <property type="evidence" value="ECO:0007669"/>
    <property type="project" value="InterPro"/>
</dbReference>
<gene>
    <name evidence="10 15" type="primary">grpE</name>
    <name evidence="15" type="ORF">F7732_07525</name>
</gene>
<evidence type="ECO:0000256" key="5">
    <source>
        <dbReference type="ARBA" id="ARBA00023016"/>
    </source>
</evidence>
<feature type="region of interest" description="Disordered" evidence="14">
    <location>
        <begin position="53"/>
        <end position="75"/>
    </location>
</feature>
<reference evidence="15 16" key="1">
    <citation type="journal article" date="2014" name="Arch. Microbiol.">
        <title>Bacillus mesophilum sp. nov., strain IITR-54T, a novel 4-chlorobiphenyl dechlorinating bacterium.</title>
        <authorList>
            <person name="Manickam N."/>
            <person name="Singh N.K."/>
            <person name="Bajaj A."/>
            <person name="Kumar R.M."/>
            <person name="Kaur G."/>
            <person name="Kaur N."/>
            <person name="Bala M."/>
            <person name="Kumar A."/>
            <person name="Mayilraj S."/>
        </authorList>
    </citation>
    <scope>NUCLEOTIDE SEQUENCE [LARGE SCALE GENOMIC DNA]</scope>
    <source>
        <strain evidence="15 16">IITR-54</strain>
    </source>
</reference>
<dbReference type="HAMAP" id="MF_01151">
    <property type="entry name" value="GrpE"/>
    <property type="match status" value="1"/>
</dbReference>
<evidence type="ECO:0000256" key="10">
    <source>
        <dbReference type="HAMAP-Rule" id="MF_01151"/>
    </source>
</evidence>
<dbReference type="Gene3D" id="2.30.22.10">
    <property type="entry name" value="Head domain of nucleotide exchange factor GrpE"/>
    <property type="match status" value="1"/>
</dbReference>
<keyword evidence="16" id="KW-1185">Reference proteome</keyword>
<dbReference type="InterPro" id="IPR009012">
    <property type="entry name" value="GrpE_head"/>
</dbReference>
<comment type="subcellular location">
    <subcellularLocation>
        <location evidence="1 10">Cytoplasm</location>
    </subcellularLocation>
</comment>
<comment type="caution">
    <text evidence="15">The sequence shown here is derived from an EMBL/GenBank/DDBJ whole genome shotgun (WGS) entry which is preliminary data.</text>
</comment>
<organism evidence="15 16">
    <name type="scientific">Bacillus mesophilum</name>
    <dbReference type="NCBI Taxonomy" id="1071718"/>
    <lineage>
        <taxon>Bacteria</taxon>
        <taxon>Bacillati</taxon>
        <taxon>Bacillota</taxon>
        <taxon>Bacilli</taxon>
        <taxon>Bacillales</taxon>
        <taxon>Bacillaceae</taxon>
        <taxon>Bacillus</taxon>
    </lineage>
</organism>
<evidence type="ECO:0000256" key="4">
    <source>
        <dbReference type="ARBA" id="ARBA00022490"/>
    </source>
</evidence>
<dbReference type="InterPro" id="IPR000740">
    <property type="entry name" value="GrpE"/>
</dbReference>
<evidence type="ECO:0000256" key="12">
    <source>
        <dbReference type="RuleBase" id="RU004478"/>
    </source>
</evidence>
<evidence type="ECO:0000256" key="13">
    <source>
        <dbReference type="SAM" id="Coils"/>
    </source>
</evidence>
<dbReference type="PANTHER" id="PTHR21237">
    <property type="entry name" value="GRPE PROTEIN"/>
    <property type="match status" value="1"/>
</dbReference>
<comment type="function">
    <text evidence="7 10 11">Participates actively in the response to hyperosmotic and heat shock by preventing the aggregation of stress-denatured proteins, in association with DnaK and GrpE. It is the nucleotide exchange factor for DnaK and may function as a thermosensor. Unfolded proteins bind initially to DnaJ; upon interaction with the DnaJ-bound protein, DnaK hydrolyzes its bound ATP, resulting in the formation of a stable complex. GrpE releases ADP from DnaK; ATP binding to DnaK triggers the release of the substrate protein, thus completing the reaction cycle. Several rounds of ATP-dependent interactions between DnaJ, DnaK and GrpE are required for fully efficient folding.</text>
</comment>
<keyword evidence="5 10" id="KW-0346">Stress response</keyword>
<dbReference type="GO" id="GO:0005737">
    <property type="term" value="C:cytoplasm"/>
    <property type="evidence" value="ECO:0007669"/>
    <property type="project" value="UniProtKB-SubCell"/>
</dbReference>
<dbReference type="PROSITE" id="PS01071">
    <property type="entry name" value="GRPE"/>
    <property type="match status" value="1"/>
</dbReference>
<dbReference type="SUPFAM" id="SSF51064">
    <property type="entry name" value="Head domain of nucleotide exchange factor GrpE"/>
    <property type="match status" value="1"/>
</dbReference>
<dbReference type="GO" id="GO:0000774">
    <property type="term" value="F:adenyl-nucleotide exchange factor activity"/>
    <property type="evidence" value="ECO:0007669"/>
    <property type="project" value="InterPro"/>
</dbReference>
<comment type="similarity">
    <text evidence="2 10 12">Belongs to the GrpE family.</text>
</comment>
<dbReference type="OrthoDB" id="9812586at2"/>
<protein>
    <recommendedName>
        <fullName evidence="8 10">Protein GrpE</fullName>
    </recommendedName>
    <alternativeName>
        <fullName evidence="9 10">HSP-70 cofactor</fullName>
    </alternativeName>
</protein>
<evidence type="ECO:0000256" key="3">
    <source>
        <dbReference type="ARBA" id="ARBA00011738"/>
    </source>
</evidence>
<name>A0A7V7UWH8_9BACI</name>
<dbReference type="FunFam" id="2.30.22.10:FF:000001">
    <property type="entry name" value="Protein GrpE"/>
    <property type="match status" value="1"/>
</dbReference>
<sequence length="243" mass="28142">MRRGGSAPAPRKASTLEWKSVYTRVKRSRNRKTIFYSKDISVKTHFKEVKKLAEEKDTLQEEQNKQPFDGEEPTEEIFGEAEEEVVEASETNEADAKISELEQKLEEAENRYLRLQADFDNSRRRSKLDREAADKYRSQSLITDLLPAIDNFERALQMEADSEQAKSMQQGMEMVYRSLIEALKKEGAEQIQSVGKEFDPHIHQAVMQVEDENFASNTVVEEFQKGYMLKDRVIRPAMVKVNQ</sequence>
<dbReference type="FunFam" id="3.90.20.20:FF:000002">
    <property type="entry name" value="Protein GrpE"/>
    <property type="match status" value="1"/>
</dbReference>
<dbReference type="PANTHER" id="PTHR21237:SF23">
    <property type="entry name" value="GRPE PROTEIN HOMOLOG, MITOCHONDRIAL"/>
    <property type="match status" value="1"/>
</dbReference>
<keyword evidence="13" id="KW-0175">Coiled coil</keyword>
<keyword evidence="6 10" id="KW-0143">Chaperone</keyword>
<keyword evidence="4 10" id="KW-0963">Cytoplasm</keyword>
<comment type="subunit">
    <text evidence="3 10">Homodimer.</text>
</comment>
<evidence type="ECO:0000256" key="9">
    <source>
        <dbReference type="ARBA" id="ARBA00076414"/>
    </source>
</evidence>
<dbReference type="GO" id="GO:0051082">
    <property type="term" value="F:unfolded protein binding"/>
    <property type="evidence" value="ECO:0007669"/>
    <property type="project" value="TreeGrafter"/>
</dbReference>
<dbReference type="Pfam" id="PF01025">
    <property type="entry name" value="GrpE"/>
    <property type="match status" value="1"/>
</dbReference>
<proteinExistence type="inferred from homology"/>
<dbReference type="Proteomes" id="UP000441354">
    <property type="component" value="Unassembled WGS sequence"/>
</dbReference>
<feature type="coiled-coil region" evidence="13">
    <location>
        <begin position="91"/>
        <end position="125"/>
    </location>
</feature>
<evidence type="ECO:0000256" key="11">
    <source>
        <dbReference type="RuleBase" id="RU000639"/>
    </source>
</evidence>
<dbReference type="GO" id="GO:0006457">
    <property type="term" value="P:protein folding"/>
    <property type="evidence" value="ECO:0007669"/>
    <property type="project" value="InterPro"/>
</dbReference>
<dbReference type="Gene3D" id="3.90.20.20">
    <property type="match status" value="1"/>
</dbReference>
<accession>A0A7V7UWH8</accession>
<dbReference type="PRINTS" id="PR00773">
    <property type="entry name" value="GRPEPROTEIN"/>
</dbReference>
<evidence type="ECO:0000256" key="8">
    <source>
        <dbReference type="ARBA" id="ARBA00072274"/>
    </source>
</evidence>
<evidence type="ECO:0000313" key="15">
    <source>
        <dbReference type="EMBL" id="KAB2333924.1"/>
    </source>
</evidence>
<dbReference type="EMBL" id="WBOT01000002">
    <property type="protein sequence ID" value="KAB2333924.1"/>
    <property type="molecule type" value="Genomic_DNA"/>
</dbReference>
<evidence type="ECO:0000256" key="1">
    <source>
        <dbReference type="ARBA" id="ARBA00004496"/>
    </source>
</evidence>
<feature type="compositionally biased region" description="Basic and acidic residues" evidence="14">
    <location>
        <begin position="53"/>
        <end position="64"/>
    </location>
</feature>
<dbReference type="SUPFAM" id="SSF58014">
    <property type="entry name" value="Coiled-coil domain of nucleotide exchange factor GrpE"/>
    <property type="match status" value="1"/>
</dbReference>
<dbReference type="InterPro" id="IPR013805">
    <property type="entry name" value="GrpE_CC"/>
</dbReference>
<evidence type="ECO:0000256" key="7">
    <source>
        <dbReference type="ARBA" id="ARBA00053401"/>
    </source>
</evidence>
<evidence type="ECO:0000313" key="16">
    <source>
        <dbReference type="Proteomes" id="UP000441354"/>
    </source>
</evidence>
<dbReference type="AlphaFoldDB" id="A0A7V7UWH8"/>
<evidence type="ECO:0000256" key="14">
    <source>
        <dbReference type="SAM" id="MobiDB-lite"/>
    </source>
</evidence>
<evidence type="ECO:0000256" key="2">
    <source>
        <dbReference type="ARBA" id="ARBA00009054"/>
    </source>
</evidence>
<dbReference type="CDD" id="cd00446">
    <property type="entry name" value="GrpE"/>
    <property type="match status" value="1"/>
</dbReference>
<evidence type="ECO:0000256" key="6">
    <source>
        <dbReference type="ARBA" id="ARBA00023186"/>
    </source>
</evidence>